<evidence type="ECO:0000313" key="1">
    <source>
        <dbReference type="EMBL" id="OMO51194.1"/>
    </source>
</evidence>
<keyword evidence="2" id="KW-1185">Reference proteome</keyword>
<proteinExistence type="predicted"/>
<gene>
    <name evidence="1" type="ORF">COLO4_37778</name>
</gene>
<name>A0A1R3FZE0_9ROSI</name>
<reference evidence="2" key="1">
    <citation type="submission" date="2013-09" db="EMBL/GenBank/DDBJ databases">
        <title>Corchorus olitorius genome sequencing.</title>
        <authorList>
            <person name="Alam M."/>
            <person name="Haque M.S."/>
            <person name="Islam M.S."/>
            <person name="Emdad E.M."/>
            <person name="Islam M.M."/>
            <person name="Ahmed B."/>
            <person name="Halim A."/>
            <person name="Hossen Q.M.M."/>
            <person name="Hossain M.Z."/>
            <person name="Ahmed R."/>
            <person name="Khan M.M."/>
            <person name="Islam R."/>
            <person name="Rashid M.M."/>
            <person name="Khan S.A."/>
            <person name="Rahman M.S."/>
            <person name="Alam M."/>
            <person name="Yahiya A.S."/>
            <person name="Khan M.S."/>
            <person name="Azam M.S."/>
            <person name="Haque T."/>
            <person name="Lashkar M.Z.H."/>
            <person name="Akhand A.I."/>
            <person name="Morshed G."/>
            <person name="Roy S."/>
            <person name="Uddin K.S."/>
            <person name="Rabeya T."/>
            <person name="Hossain A.S."/>
            <person name="Chowdhury A."/>
            <person name="Snigdha A.R."/>
            <person name="Mortoza M.S."/>
            <person name="Matin S.A."/>
            <person name="Hoque S.M.E."/>
            <person name="Islam M.K."/>
            <person name="Roy D.K."/>
            <person name="Haider R."/>
            <person name="Moosa M.M."/>
            <person name="Elias S.M."/>
            <person name="Hasan A.M."/>
            <person name="Jahan S."/>
            <person name="Shafiuddin M."/>
            <person name="Mahmood N."/>
            <person name="Shommy N.S."/>
        </authorList>
    </citation>
    <scope>NUCLEOTIDE SEQUENCE [LARGE SCALE GENOMIC DNA]</scope>
    <source>
        <strain evidence="2">cv. O-4</strain>
    </source>
</reference>
<dbReference type="EMBL" id="AWUE01024279">
    <property type="protein sequence ID" value="OMO51194.1"/>
    <property type="molecule type" value="Genomic_DNA"/>
</dbReference>
<accession>A0A1R3FZE0</accession>
<protein>
    <submittedName>
        <fullName evidence="1">Uncharacterized protein</fullName>
    </submittedName>
</protein>
<organism evidence="1 2">
    <name type="scientific">Corchorus olitorius</name>
    <dbReference type="NCBI Taxonomy" id="93759"/>
    <lineage>
        <taxon>Eukaryota</taxon>
        <taxon>Viridiplantae</taxon>
        <taxon>Streptophyta</taxon>
        <taxon>Embryophyta</taxon>
        <taxon>Tracheophyta</taxon>
        <taxon>Spermatophyta</taxon>
        <taxon>Magnoliopsida</taxon>
        <taxon>eudicotyledons</taxon>
        <taxon>Gunneridae</taxon>
        <taxon>Pentapetalae</taxon>
        <taxon>rosids</taxon>
        <taxon>malvids</taxon>
        <taxon>Malvales</taxon>
        <taxon>Malvaceae</taxon>
        <taxon>Grewioideae</taxon>
        <taxon>Apeibeae</taxon>
        <taxon>Corchorus</taxon>
    </lineage>
</organism>
<dbReference type="Proteomes" id="UP000187203">
    <property type="component" value="Unassembled WGS sequence"/>
</dbReference>
<sequence length="46" mass="5053">MGKSHAACANWGTKPTRAKIPRRETTITGKPAPELAKIFQCTVEKK</sequence>
<dbReference type="AlphaFoldDB" id="A0A1R3FZE0"/>
<comment type="caution">
    <text evidence="1">The sequence shown here is derived from an EMBL/GenBank/DDBJ whole genome shotgun (WGS) entry which is preliminary data.</text>
</comment>
<evidence type="ECO:0000313" key="2">
    <source>
        <dbReference type="Proteomes" id="UP000187203"/>
    </source>
</evidence>